<dbReference type="CDD" id="cd01324">
    <property type="entry name" value="cbb3_Oxidase_CcoQ"/>
    <property type="match status" value="1"/>
</dbReference>
<protein>
    <submittedName>
        <fullName evidence="2">Cytochrome C oxidase</fullName>
    </submittedName>
</protein>
<keyword evidence="1" id="KW-0472">Membrane</keyword>
<dbReference type="Proteomes" id="UP000037822">
    <property type="component" value="Unassembled WGS sequence"/>
</dbReference>
<dbReference type="OrthoDB" id="7173870at2"/>
<evidence type="ECO:0000256" key="1">
    <source>
        <dbReference type="SAM" id="Phobius"/>
    </source>
</evidence>
<comment type="caution">
    <text evidence="2">The sequence shown here is derived from an EMBL/GenBank/DDBJ whole genome shotgun (WGS) entry which is preliminary data.</text>
</comment>
<dbReference type="AlphaFoldDB" id="A0A0N1F397"/>
<gene>
    <name evidence="2" type="ORF">AE618_22940</name>
</gene>
<evidence type="ECO:0000313" key="3">
    <source>
        <dbReference type="Proteomes" id="UP000037822"/>
    </source>
</evidence>
<keyword evidence="1" id="KW-1133">Transmembrane helix</keyword>
<dbReference type="PATRIC" id="fig|1526658.3.peg.1738"/>
<proteinExistence type="predicted"/>
<dbReference type="EMBL" id="LGSZ01000060">
    <property type="protein sequence ID" value="KPH77400.1"/>
    <property type="molecule type" value="Genomic_DNA"/>
</dbReference>
<dbReference type="Pfam" id="PF05545">
    <property type="entry name" value="FixQ"/>
    <property type="match status" value="1"/>
</dbReference>
<dbReference type="RefSeq" id="WP_054211378.1">
    <property type="nucleotide sequence ID" value="NZ_LGSZ01000060.1"/>
</dbReference>
<evidence type="ECO:0000313" key="2">
    <source>
        <dbReference type="EMBL" id="KPH77400.1"/>
    </source>
</evidence>
<dbReference type="InterPro" id="IPR008621">
    <property type="entry name" value="Cbb3-typ_cyt_oxidase_comp"/>
</dbReference>
<accession>A0A0N1F397</accession>
<keyword evidence="1" id="KW-0812">Transmembrane</keyword>
<sequence length="51" mass="5926">MDTTYQWLARFAQSAGLLYFVGIFLSVCLYAFWPSNKARFEEASRTPLQDD</sequence>
<feature type="transmembrane region" description="Helical" evidence="1">
    <location>
        <begin position="12"/>
        <end position="33"/>
    </location>
</feature>
<reference evidence="2 3" key="1">
    <citation type="submission" date="2015-07" db="EMBL/GenBank/DDBJ databases">
        <title>Whole genome sequencing of Bosea vaviloviae isolated from cave pool.</title>
        <authorList>
            <person name="Tan N.E.H."/>
            <person name="Lee Y.P."/>
            <person name="Gan H.M."/>
            <person name="Barton H."/>
            <person name="Savka M.A."/>
        </authorList>
    </citation>
    <scope>NUCLEOTIDE SEQUENCE [LARGE SCALE GENOMIC DNA]</scope>
    <source>
        <strain evidence="2 3">SD260</strain>
    </source>
</reference>
<keyword evidence="3" id="KW-1185">Reference proteome</keyword>
<organism evidence="2 3">
    <name type="scientific">Bosea vaviloviae</name>
    <dbReference type="NCBI Taxonomy" id="1526658"/>
    <lineage>
        <taxon>Bacteria</taxon>
        <taxon>Pseudomonadati</taxon>
        <taxon>Pseudomonadota</taxon>
        <taxon>Alphaproteobacteria</taxon>
        <taxon>Hyphomicrobiales</taxon>
        <taxon>Boseaceae</taxon>
        <taxon>Bosea</taxon>
    </lineage>
</organism>
<name>A0A0N1F397_9HYPH</name>